<sequence length="487" mass="53691">MTIPAEAFLLDRSLEQTLQHQLRRQIVEGVLEGRFRAGEKLPSSRSLARHLGVARVTVTQVFAELVATDYLTSRDRAGLFISGRIETAQATAGTRPAPVPFDWSLHVEDRYARAQRRDRVSDWRRYRFPFVYGQADPQLVDLSAWRDCAVRSLGRREFAPMTGDLYGEDDPELVDYIARHILPRRGIRARAEDILLTLGAQNALWLVVEILLARGGACAIEDPCYPGLREILSHTGARIHPVPVDAHGLPPDAIPAGLKAVFTTASHHSPTGATMPVERRRALLRHALAQGCAIVEDDYEFEMSYSGSSLPALKAMDEAGAVIHIGSFSKSVFPGLRLGYIVAAPPVISEARALRSLMLRHPPGLLQRTLANFLSLGHYDAQMNRMRRAYAARREVMDTAIRDSGLQLAPGGGQGGSSFWLTLPAGIDAARLGHILRERDVLIEPGHPFFAEPAMGGTFYRLAYSSIPVERIPEGVARIAQAIRELL</sequence>
<accession>A0A562NY66</accession>
<feature type="domain" description="HTH gntR-type" evidence="6">
    <location>
        <begin position="16"/>
        <end position="84"/>
    </location>
</feature>
<dbReference type="Pfam" id="PF00155">
    <property type="entry name" value="Aminotran_1_2"/>
    <property type="match status" value="1"/>
</dbReference>
<dbReference type="GO" id="GO:0003700">
    <property type="term" value="F:DNA-binding transcription factor activity"/>
    <property type="evidence" value="ECO:0007669"/>
    <property type="project" value="InterPro"/>
</dbReference>
<dbReference type="Gene3D" id="1.10.10.10">
    <property type="entry name" value="Winged helix-like DNA-binding domain superfamily/Winged helix DNA-binding domain"/>
    <property type="match status" value="1"/>
</dbReference>
<dbReference type="AlphaFoldDB" id="A0A562NY66"/>
<dbReference type="GO" id="GO:0008483">
    <property type="term" value="F:transaminase activity"/>
    <property type="evidence" value="ECO:0007669"/>
    <property type="project" value="UniProtKB-KW"/>
</dbReference>
<dbReference type="Pfam" id="PF00392">
    <property type="entry name" value="GntR"/>
    <property type="match status" value="1"/>
</dbReference>
<keyword evidence="3" id="KW-0805">Transcription regulation</keyword>
<evidence type="ECO:0000256" key="4">
    <source>
        <dbReference type="ARBA" id="ARBA00023125"/>
    </source>
</evidence>
<dbReference type="RefSeq" id="WP_145396627.1">
    <property type="nucleotide sequence ID" value="NZ_VLKU01000002.1"/>
</dbReference>
<comment type="similarity">
    <text evidence="1">In the C-terminal section; belongs to the class-I pyridoxal-phosphate-dependent aminotransferase family.</text>
</comment>
<dbReference type="PANTHER" id="PTHR46577:SF1">
    <property type="entry name" value="HTH-TYPE TRANSCRIPTIONAL REGULATORY PROTEIN GABR"/>
    <property type="match status" value="1"/>
</dbReference>
<dbReference type="PROSITE" id="PS50949">
    <property type="entry name" value="HTH_GNTR"/>
    <property type="match status" value="1"/>
</dbReference>
<gene>
    <name evidence="7" type="ORF">IQ24_00926</name>
</gene>
<dbReference type="OrthoDB" id="9808770at2"/>
<evidence type="ECO:0000256" key="5">
    <source>
        <dbReference type="ARBA" id="ARBA00023163"/>
    </source>
</evidence>
<dbReference type="CDD" id="cd00609">
    <property type="entry name" value="AAT_like"/>
    <property type="match status" value="1"/>
</dbReference>
<name>A0A562NY66_9RHOB</name>
<evidence type="ECO:0000256" key="1">
    <source>
        <dbReference type="ARBA" id="ARBA00005384"/>
    </source>
</evidence>
<dbReference type="CDD" id="cd07377">
    <property type="entry name" value="WHTH_GntR"/>
    <property type="match status" value="1"/>
</dbReference>
<evidence type="ECO:0000259" key="6">
    <source>
        <dbReference type="PROSITE" id="PS50949"/>
    </source>
</evidence>
<dbReference type="InterPro" id="IPR036390">
    <property type="entry name" value="WH_DNA-bd_sf"/>
</dbReference>
<dbReference type="GO" id="GO:0003677">
    <property type="term" value="F:DNA binding"/>
    <property type="evidence" value="ECO:0007669"/>
    <property type="project" value="UniProtKB-KW"/>
</dbReference>
<dbReference type="InterPro" id="IPR036388">
    <property type="entry name" value="WH-like_DNA-bd_sf"/>
</dbReference>
<keyword evidence="2" id="KW-0663">Pyridoxal phosphate</keyword>
<evidence type="ECO:0000256" key="2">
    <source>
        <dbReference type="ARBA" id="ARBA00022898"/>
    </source>
</evidence>
<keyword evidence="5" id="KW-0804">Transcription</keyword>
<dbReference type="EMBL" id="VLKU01000002">
    <property type="protein sequence ID" value="TWI37134.1"/>
    <property type="molecule type" value="Genomic_DNA"/>
</dbReference>
<keyword evidence="7" id="KW-0032">Aminotransferase</keyword>
<dbReference type="Proteomes" id="UP000316225">
    <property type="component" value="Unassembled WGS sequence"/>
</dbReference>
<dbReference type="GO" id="GO:0030170">
    <property type="term" value="F:pyridoxal phosphate binding"/>
    <property type="evidence" value="ECO:0007669"/>
    <property type="project" value="InterPro"/>
</dbReference>
<dbReference type="SUPFAM" id="SSF46785">
    <property type="entry name" value="Winged helix' DNA-binding domain"/>
    <property type="match status" value="1"/>
</dbReference>
<keyword evidence="8" id="KW-1185">Reference proteome</keyword>
<proteinExistence type="inferred from homology"/>
<keyword evidence="7" id="KW-0808">Transferase</keyword>
<dbReference type="InterPro" id="IPR051446">
    <property type="entry name" value="HTH_trans_reg/aminotransferase"/>
</dbReference>
<comment type="caution">
    <text evidence="7">The sequence shown here is derived from an EMBL/GenBank/DDBJ whole genome shotgun (WGS) entry which is preliminary data.</text>
</comment>
<dbReference type="InterPro" id="IPR015424">
    <property type="entry name" value="PyrdxlP-dep_Trfase"/>
</dbReference>
<reference evidence="7 8" key="1">
    <citation type="journal article" date="2015" name="Stand. Genomic Sci.">
        <title>Genomic Encyclopedia of Bacterial and Archaeal Type Strains, Phase III: the genomes of soil and plant-associated and newly described type strains.</title>
        <authorList>
            <person name="Whitman W.B."/>
            <person name="Woyke T."/>
            <person name="Klenk H.P."/>
            <person name="Zhou Y."/>
            <person name="Lilburn T.G."/>
            <person name="Beck B.J."/>
            <person name="De Vos P."/>
            <person name="Vandamme P."/>
            <person name="Eisen J.A."/>
            <person name="Garrity G."/>
            <person name="Hugenholtz P."/>
            <person name="Kyrpides N.C."/>
        </authorList>
    </citation>
    <scope>NUCLEOTIDE SEQUENCE [LARGE SCALE GENOMIC DNA]</scope>
    <source>
        <strain evidence="7 8">CGMCC 1.5364</strain>
    </source>
</reference>
<dbReference type="InterPro" id="IPR015421">
    <property type="entry name" value="PyrdxlP-dep_Trfase_major"/>
</dbReference>
<dbReference type="SUPFAM" id="SSF53383">
    <property type="entry name" value="PLP-dependent transferases"/>
    <property type="match status" value="1"/>
</dbReference>
<evidence type="ECO:0000256" key="3">
    <source>
        <dbReference type="ARBA" id="ARBA00023015"/>
    </source>
</evidence>
<evidence type="ECO:0000313" key="8">
    <source>
        <dbReference type="Proteomes" id="UP000316225"/>
    </source>
</evidence>
<dbReference type="InterPro" id="IPR000524">
    <property type="entry name" value="Tscrpt_reg_HTH_GntR"/>
</dbReference>
<dbReference type="SMART" id="SM00345">
    <property type="entry name" value="HTH_GNTR"/>
    <property type="match status" value="1"/>
</dbReference>
<protein>
    <submittedName>
        <fullName evidence="7">GntR family transcriptional regulator/MocR family aminotransferase</fullName>
    </submittedName>
</protein>
<dbReference type="PANTHER" id="PTHR46577">
    <property type="entry name" value="HTH-TYPE TRANSCRIPTIONAL REGULATORY PROTEIN GABR"/>
    <property type="match status" value="1"/>
</dbReference>
<evidence type="ECO:0000313" key="7">
    <source>
        <dbReference type="EMBL" id="TWI37134.1"/>
    </source>
</evidence>
<keyword evidence="4" id="KW-0238">DNA-binding</keyword>
<organism evidence="7 8">
    <name type="scientific">Paracoccus sulfuroxidans</name>
    <dbReference type="NCBI Taxonomy" id="384678"/>
    <lineage>
        <taxon>Bacteria</taxon>
        <taxon>Pseudomonadati</taxon>
        <taxon>Pseudomonadota</taxon>
        <taxon>Alphaproteobacteria</taxon>
        <taxon>Rhodobacterales</taxon>
        <taxon>Paracoccaceae</taxon>
        <taxon>Paracoccus</taxon>
    </lineage>
</organism>
<dbReference type="Gene3D" id="3.40.640.10">
    <property type="entry name" value="Type I PLP-dependent aspartate aminotransferase-like (Major domain)"/>
    <property type="match status" value="1"/>
</dbReference>
<dbReference type="InterPro" id="IPR004839">
    <property type="entry name" value="Aminotransferase_I/II_large"/>
</dbReference>